<keyword evidence="2" id="KW-0812">Transmembrane</keyword>
<feature type="region of interest" description="Disordered" evidence="1">
    <location>
        <begin position="236"/>
        <end position="281"/>
    </location>
</feature>
<keyword evidence="4" id="KW-1185">Reference proteome</keyword>
<protein>
    <recommendedName>
        <fullName evidence="5">Mid2 domain-containing protein</fullName>
    </recommendedName>
</protein>
<feature type="compositionally biased region" description="Basic and acidic residues" evidence="1">
    <location>
        <begin position="266"/>
        <end position="281"/>
    </location>
</feature>
<dbReference type="Proteomes" id="UP001221757">
    <property type="component" value="Unassembled WGS sequence"/>
</dbReference>
<accession>A0AAD7GZD3</accession>
<evidence type="ECO:0000313" key="3">
    <source>
        <dbReference type="EMBL" id="KAJ7708716.1"/>
    </source>
</evidence>
<gene>
    <name evidence="3" type="ORF">B0H17DRAFT_363393</name>
</gene>
<evidence type="ECO:0000256" key="1">
    <source>
        <dbReference type="SAM" id="MobiDB-lite"/>
    </source>
</evidence>
<evidence type="ECO:0000256" key="2">
    <source>
        <dbReference type="SAM" id="Phobius"/>
    </source>
</evidence>
<reference evidence="3" key="1">
    <citation type="submission" date="2023-03" db="EMBL/GenBank/DDBJ databases">
        <title>Massive genome expansion in bonnet fungi (Mycena s.s.) driven by repeated elements and novel gene families across ecological guilds.</title>
        <authorList>
            <consortium name="Lawrence Berkeley National Laboratory"/>
            <person name="Harder C.B."/>
            <person name="Miyauchi S."/>
            <person name="Viragh M."/>
            <person name="Kuo A."/>
            <person name="Thoen E."/>
            <person name="Andreopoulos B."/>
            <person name="Lu D."/>
            <person name="Skrede I."/>
            <person name="Drula E."/>
            <person name="Henrissat B."/>
            <person name="Morin E."/>
            <person name="Kohler A."/>
            <person name="Barry K."/>
            <person name="LaButti K."/>
            <person name="Morin E."/>
            <person name="Salamov A."/>
            <person name="Lipzen A."/>
            <person name="Mereny Z."/>
            <person name="Hegedus B."/>
            <person name="Baldrian P."/>
            <person name="Stursova M."/>
            <person name="Weitz H."/>
            <person name="Taylor A."/>
            <person name="Grigoriev I.V."/>
            <person name="Nagy L.G."/>
            <person name="Martin F."/>
            <person name="Kauserud H."/>
        </authorList>
    </citation>
    <scope>NUCLEOTIDE SEQUENCE</scope>
    <source>
        <strain evidence="3">CBHHK067</strain>
    </source>
</reference>
<evidence type="ECO:0000313" key="4">
    <source>
        <dbReference type="Proteomes" id="UP001221757"/>
    </source>
</evidence>
<feature type="transmembrane region" description="Helical" evidence="2">
    <location>
        <begin position="136"/>
        <end position="158"/>
    </location>
</feature>
<feature type="region of interest" description="Disordered" evidence="1">
    <location>
        <begin position="85"/>
        <end position="129"/>
    </location>
</feature>
<proteinExistence type="predicted"/>
<dbReference type="Gene3D" id="1.20.5.100">
    <property type="entry name" value="Cytochrome c1, transmembrane anchor, C-terminal"/>
    <property type="match status" value="1"/>
</dbReference>
<keyword evidence="2" id="KW-0472">Membrane</keyword>
<sequence length="309" mass="32450">MTPGPIRLNFTKEANDPIGAFFNIAVASNATRIANNTDLSVGFVDVDIQVLPGTYSIFAFGNDTGGGGDLGSSANFLVIDAPSAPANPTSSANPTSASSITSSSATSSVSGTTVAGQTAPPSNSAVMTSKKSPSTAIIAGVVISVLVLLVVLILFLFLRRRKQQRTQRRDSHGTLEAPGPMMQSSAALTSESYLSSHVDPFITPLSSKTSLSSPQQRQQYLTNEMRLVRKQMEELRRTGNGTNVSSSGPASSTMPSPTTTSNTDASARDLERSRQQNDELQSRIALLEAQLQSAWALGLSNDPPPGYVA</sequence>
<feature type="compositionally biased region" description="Low complexity" evidence="1">
    <location>
        <begin position="85"/>
        <end position="116"/>
    </location>
</feature>
<feature type="compositionally biased region" description="Polar residues" evidence="1">
    <location>
        <begin position="119"/>
        <end position="129"/>
    </location>
</feature>
<keyword evidence="2" id="KW-1133">Transmembrane helix</keyword>
<dbReference type="AlphaFoldDB" id="A0AAD7GZD3"/>
<dbReference type="EMBL" id="JARKIE010000003">
    <property type="protein sequence ID" value="KAJ7708716.1"/>
    <property type="molecule type" value="Genomic_DNA"/>
</dbReference>
<organism evidence="3 4">
    <name type="scientific">Mycena rosella</name>
    <name type="common">Pink bonnet</name>
    <name type="synonym">Agaricus rosellus</name>
    <dbReference type="NCBI Taxonomy" id="1033263"/>
    <lineage>
        <taxon>Eukaryota</taxon>
        <taxon>Fungi</taxon>
        <taxon>Dikarya</taxon>
        <taxon>Basidiomycota</taxon>
        <taxon>Agaricomycotina</taxon>
        <taxon>Agaricomycetes</taxon>
        <taxon>Agaricomycetidae</taxon>
        <taxon>Agaricales</taxon>
        <taxon>Marasmiineae</taxon>
        <taxon>Mycenaceae</taxon>
        <taxon>Mycena</taxon>
    </lineage>
</organism>
<feature type="compositionally biased region" description="Low complexity" evidence="1">
    <location>
        <begin position="245"/>
        <end position="263"/>
    </location>
</feature>
<feature type="region of interest" description="Disordered" evidence="1">
    <location>
        <begin position="164"/>
        <end position="190"/>
    </location>
</feature>
<comment type="caution">
    <text evidence="3">The sequence shown here is derived from an EMBL/GenBank/DDBJ whole genome shotgun (WGS) entry which is preliminary data.</text>
</comment>
<name>A0AAD7GZD3_MYCRO</name>
<evidence type="ECO:0008006" key="5">
    <source>
        <dbReference type="Google" id="ProtNLM"/>
    </source>
</evidence>